<comment type="similarity">
    <text evidence="3">Belongs to the succinylarginine dihydrolase family.</text>
</comment>
<comment type="pathway">
    <text evidence="3">Amino-acid degradation; L-arginine degradation via AST pathway; L-glutamate and succinate from L-arginine: step 2/5.</text>
</comment>
<feature type="binding site" evidence="3">
    <location>
        <begin position="19"/>
        <end position="28"/>
    </location>
    <ligand>
        <name>substrate</name>
    </ligand>
</feature>
<evidence type="ECO:0000313" key="5">
    <source>
        <dbReference type="EMBL" id="OUL59640.1"/>
    </source>
</evidence>
<comment type="catalytic activity">
    <reaction evidence="3">
        <text>N(2)-succinyl-L-arginine + 2 H2O + 2 H(+) = N(2)-succinyl-L-ornithine + 2 NH4(+) + CO2</text>
        <dbReference type="Rhea" id="RHEA:19533"/>
        <dbReference type="ChEBI" id="CHEBI:15377"/>
        <dbReference type="ChEBI" id="CHEBI:15378"/>
        <dbReference type="ChEBI" id="CHEBI:16526"/>
        <dbReference type="ChEBI" id="CHEBI:28938"/>
        <dbReference type="ChEBI" id="CHEBI:58241"/>
        <dbReference type="ChEBI" id="CHEBI:58514"/>
        <dbReference type="EC" id="3.5.3.23"/>
    </reaction>
</comment>
<keyword evidence="6" id="KW-1185">Reference proteome</keyword>
<organism evidence="5 6">
    <name type="scientific">Pseudoalteromonas ulvae</name>
    <dbReference type="NCBI Taxonomy" id="107327"/>
    <lineage>
        <taxon>Bacteria</taxon>
        <taxon>Pseudomonadati</taxon>
        <taxon>Pseudomonadota</taxon>
        <taxon>Gammaproteobacteria</taxon>
        <taxon>Alteromonadales</taxon>
        <taxon>Pseudoalteromonadaceae</taxon>
        <taxon>Pseudoalteromonas</taxon>
    </lineage>
</organism>
<evidence type="ECO:0000256" key="1">
    <source>
        <dbReference type="ARBA" id="ARBA00022503"/>
    </source>
</evidence>
<feature type="binding site" evidence="3">
    <location>
        <position position="364"/>
    </location>
    <ligand>
        <name>substrate</name>
    </ligand>
</feature>
<evidence type="ECO:0000256" key="2">
    <source>
        <dbReference type="ARBA" id="ARBA00022801"/>
    </source>
</evidence>
<dbReference type="Gene3D" id="3.75.10.20">
    <property type="entry name" value="Succinylarginine dihydrolase"/>
    <property type="match status" value="1"/>
</dbReference>
<dbReference type="PANTHER" id="PTHR30420:SF2">
    <property type="entry name" value="N-SUCCINYLARGININE DIHYDROLASE"/>
    <property type="match status" value="1"/>
</dbReference>
<feature type="binding site" evidence="3">
    <location>
        <begin position="137"/>
        <end position="138"/>
    </location>
    <ligand>
        <name>substrate</name>
    </ligand>
</feature>
<comment type="function">
    <text evidence="3">Catalyzes the hydrolysis of N(2)-succinylarginine into N(2)-succinylornithine, ammonia and CO(2).</text>
</comment>
<dbReference type="EMBL" id="MWPV01000001">
    <property type="protein sequence ID" value="OUL59640.1"/>
    <property type="molecule type" value="Genomic_DNA"/>
</dbReference>
<dbReference type="HAMAP" id="MF_01172">
    <property type="entry name" value="AstB"/>
    <property type="match status" value="1"/>
</dbReference>
<evidence type="ECO:0000313" key="6">
    <source>
        <dbReference type="Proteomes" id="UP000194841"/>
    </source>
</evidence>
<dbReference type="RefSeq" id="WP_086743030.1">
    <property type="nucleotide sequence ID" value="NZ_MWPV01000001.1"/>
</dbReference>
<evidence type="ECO:0000256" key="4">
    <source>
        <dbReference type="NCBIfam" id="TIGR03241"/>
    </source>
</evidence>
<dbReference type="Proteomes" id="UP000194841">
    <property type="component" value="Unassembled WGS sequence"/>
</dbReference>
<protein>
    <recommendedName>
        <fullName evidence="3 4">N-succinylarginine dihydrolase</fullName>
        <ecNumber evidence="3 4">3.5.3.23</ecNumber>
    </recommendedName>
</protein>
<dbReference type="SUPFAM" id="SSF55909">
    <property type="entry name" value="Pentein"/>
    <property type="match status" value="1"/>
</dbReference>
<feature type="active site" evidence="3">
    <location>
        <position position="174"/>
    </location>
</feature>
<dbReference type="GO" id="GO:0019545">
    <property type="term" value="P:L-arginine catabolic process to succinate"/>
    <property type="evidence" value="ECO:0007669"/>
    <property type="project" value="UniProtKB-UniRule"/>
</dbReference>
<keyword evidence="1 3" id="KW-0056">Arginine metabolism</keyword>
<feature type="binding site" evidence="3">
    <location>
        <position position="214"/>
    </location>
    <ligand>
        <name>substrate</name>
    </ligand>
</feature>
<accession>A0A244CVI4</accession>
<feature type="binding site" evidence="3">
    <location>
        <position position="252"/>
    </location>
    <ligand>
        <name>substrate</name>
    </ligand>
</feature>
<comment type="caution">
    <text evidence="5">The sequence shown here is derived from an EMBL/GenBank/DDBJ whole genome shotgun (WGS) entry which is preliminary data.</text>
</comment>
<reference evidence="5 6" key="1">
    <citation type="submission" date="2017-02" db="EMBL/GenBank/DDBJ databases">
        <title>Pseudoalteromonas ulvae TC14 Genome.</title>
        <authorList>
            <person name="Molmeret M."/>
        </authorList>
    </citation>
    <scope>NUCLEOTIDE SEQUENCE [LARGE SCALE GENOMIC DNA]</scope>
    <source>
        <strain evidence="5">TC14</strain>
    </source>
</reference>
<dbReference type="InterPro" id="IPR007079">
    <property type="entry name" value="SuccinylArg_d-Hdrlase_AstB"/>
</dbReference>
<dbReference type="InterPro" id="IPR037031">
    <property type="entry name" value="AstB_sf"/>
</dbReference>
<feature type="active site" description="Nucleophile" evidence="3">
    <location>
        <position position="370"/>
    </location>
</feature>
<name>A0A244CVI4_PSEDV</name>
<dbReference type="AlphaFoldDB" id="A0A244CVI4"/>
<gene>
    <name evidence="3" type="primary">astB</name>
    <name evidence="5" type="ORF">B1199_05250</name>
</gene>
<dbReference type="GO" id="GO:0019544">
    <property type="term" value="P:L-arginine catabolic process to L-glutamate"/>
    <property type="evidence" value="ECO:0007669"/>
    <property type="project" value="UniProtKB-UniRule"/>
</dbReference>
<sequence length="446" mass="49086">MHFYEVNFDGLVGPSHNYAGLSFGNIASQNNANAIANPKEAALQGLRKMKSLHDSGLVQGVFAPHARPDTRTLRALGFCGTDQQLISQAAQKAPHLLRACYSASSMWTANAATVSPSADSQDKKVHFTTANLANKFHRAIEAPTTERLLQAMFNNEQHFAHHPALLSGQHFADEGAANHTRLCDSHGHQGLEIFVYGASSFNPAIKKPARYPARQMLEASQAIAHLHQLDTQHTLFLQQNPDVIDMGVFHNDVIAVGNENVLLFHEMAYLNSQSAMAKIKAAYPGQRPLHLIEIKQDIISVEDAVSSYLFNSQLVSLPEGGMALIAPSECQHNDKVATYLAVLQQADNPISQIRYYDLKQSMQNGGGPACLRLRVPLSSQELGAVNQHCLMSESLYQTLTLWVEKHYRDRLSDADLADPSLLLECQTALDTLSQLLNLGAVYDFQR</sequence>
<dbReference type="NCBIfam" id="TIGR03241">
    <property type="entry name" value="arg_catab_astB"/>
    <property type="match status" value="1"/>
</dbReference>
<dbReference type="PANTHER" id="PTHR30420">
    <property type="entry name" value="N-SUCCINYLARGININE DIHYDROLASE"/>
    <property type="match status" value="1"/>
</dbReference>
<dbReference type="Pfam" id="PF04996">
    <property type="entry name" value="AstB"/>
    <property type="match status" value="1"/>
</dbReference>
<comment type="subunit">
    <text evidence="3">Homodimer.</text>
</comment>
<feature type="binding site" evidence="3">
    <location>
        <position position="110"/>
    </location>
    <ligand>
        <name>substrate</name>
    </ligand>
</feature>
<dbReference type="OrthoDB" id="248552at2"/>
<evidence type="ECO:0000256" key="3">
    <source>
        <dbReference type="HAMAP-Rule" id="MF_01172"/>
    </source>
</evidence>
<dbReference type="UniPathway" id="UPA00185">
    <property type="reaction ID" value="UER00280"/>
</dbReference>
<dbReference type="EC" id="3.5.3.23" evidence="3 4"/>
<proteinExistence type="inferred from homology"/>
<dbReference type="GO" id="GO:0009015">
    <property type="term" value="F:N-succinylarginine dihydrolase activity"/>
    <property type="evidence" value="ECO:0007669"/>
    <property type="project" value="UniProtKB-UniRule"/>
</dbReference>
<feature type="active site" evidence="3">
    <location>
        <position position="250"/>
    </location>
</feature>
<keyword evidence="2 3" id="KW-0378">Hydrolase</keyword>
<dbReference type="NCBIfam" id="NF009789">
    <property type="entry name" value="PRK13281.1"/>
    <property type="match status" value="1"/>
</dbReference>